<gene>
    <name evidence="1" type="ORF">EV182_004557</name>
</gene>
<reference evidence="1" key="1">
    <citation type="submission" date="2022-06" db="EMBL/GenBank/DDBJ databases">
        <title>Phylogenomic reconstructions and comparative analyses of Kickxellomycotina fungi.</title>
        <authorList>
            <person name="Reynolds N.K."/>
            <person name="Stajich J.E."/>
            <person name="Barry K."/>
            <person name="Grigoriev I.V."/>
            <person name="Crous P."/>
            <person name="Smith M.E."/>
        </authorList>
    </citation>
    <scope>NUCLEOTIDE SEQUENCE</scope>
    <source>
        <strain evidence="1">RSA 2271</strain>
    </source>
</reference>
<dbReference type="Proteomes" id="UP001145114">
    <property type="component" value="Unassembled WGS sequence"/>
</dbReference>
<evidence type="ECO:0000313" key="1">
    <source>
        <dbReference type="EMBL" id="KAJ1678206.1"/>
    </source>
</evidence>
<comment type="caution">
    <text evidence="1">The sequence shown here is derived from an EMBL/GenBank/DDBJ whole genome shotgun (WGS) entry which is preliminary data.</text>
</comment>
<evidence type="ECO:0000313" key="2">
    <source>
        <dbReference type="Proteomes" id="UP001145114"/>
    </source>
</evidence>
<accession>A0ACC1HS96</accession>
<keyword evidence="2" id="KW-1185">Reference proteome</keyword>
<dbReference type="EMBL" id="JAMZIH010001424">
    <property type="protein sequence ID" value="KAJ1678206.1"/>
    <property type="molecule type" value="Genomic_DNA"/>
</dbReference>
<name>A0ACC1HS96_9FUNG</name>
<organism evidence="1 2">
    <name type="scientific">Spiromyces aspiralis</name>
    <dbReference type="NCBI Taxonomy" id="68401"/>
    <lineage>
        <taxon>Eukaryota</taxon>
        <taxon>Fungi</taxon>
        <taxon>Fungi incertae sedis</taxon>
        <taxon>Zoopagomycota</taxon>
        <taxon>Kickxellomycotina</taxon>
        <taxon>Kickxellomycetes</taxon>
        <taxon>Kickxellales</taxon>
        <taxon>Kickxellaceae</taxon>
        <taxon>Spiromyces</taxon>
    </lineage>
</organism>
<sequence>AKHTTHVCKKPVAPKDGSDVPKVARKESHASSSAKCAKAKLTSECTHKTGGSSSNDKKIGVKDSQPAASKPVNKDPADEAGDDDKDEQPNGGIFQDTINVLQDKMADAIISDICIKVADEINTYLQSKL</sequence>
<proteinExistence type="predicted"/>
<protein>
    <submittedName>
        <fullName evidence="1">Uncharacterized protein</fullName>
    </submittedName>
</protein>
<feature type="non-terminal residue" evidence="1">
    <location>
        <position position="1"/>
    </location>
</feature>